<evidence type="ECO:0000313" key="2">
    <source>
        <dbReference type="EMBL" id="MBD5781192.1"/>
    </source>
</evidence>
<accession>A0A927FA52</accession>
<dbReference type="RefSeq" id="WP_191618293.1">
    <property type="nucleotide sequence ID" value="NZ_JACYFG010000040.1"/>
</dbReference>
<feature type="domain" description="C-methyltransferase" evidence="1">
    <location>
        <begin position="294"/>
        <end position="400"/>
    </location>
</feature>
<keyword evidence="3" id="KW-1185">Reference proteome</keyword>
<dbReference type="InterPro" id="IPR013691">
    <property type="entry name" value="MeTrfase_14"/>
</dbReference>
<dbReference type="Pfam" id="PF13489">
    <property type="entry name" value="Methyltransf_23"/>
    <property type="match status" value="1"/>
</dbReference>
<evidence type="ECO:0000259" key="1">
    <source>
        <dbReference type="Pfam" id="PF08484"/>
    </source>
</evidence>
<dbReference type="SUPFAM" id="SSF53335">
    <property type="entry name" value="S-adenosyl-L-methionine-dependent methyltransferases"/>
    <property type="match status" value="1"/>
</dbReference>
<dbReference type="Pfam" id="PF08484">
    <property type="entry name" value="Methyltransf_14"/>
    <property type="match status" value="1"/>
</dbReference>
<dbReference type="Gene3D" id="3.40.50.150">
    <property type="entry name" value="Vaccinia Virus protein VP39"/>
    <property type="match status" value="1"/>
</dbReference>
<name>A0A927FA52_9BACT</name>
<protein>
    <submittedName>
        <fullName evidence="2">Methyltransferase domain-containing protein</fullName>
    </submittedName>
</protein>
<dbReference type="PANTHER" id="PTHR43861">
    <property type="entry name" value="TRANS-ACONITATE 2-METHYLTRANSFERASE-RELATED"/>
    <property type="match status" value="1"/>
</dbReference>
<comment type="caution">
    <text evidence="2">The sequence shown here is derived from an EMBL/GenBank/DDBJ whole genome shotgun (WGS) entry which is preliminary data.</text>
</comment>
<dbReference type="GO" id="GO:0032259">
    <property type="term" value="P:methylation"/>
    <property type="evidence" value="ECO:0007669"/>
    <property type="project" value="UniProtKB-KW"/>
</dbReference>
<dbReference type="GO" id="GO:0008168">
    <property type="term" value="F:methyltransferase activity"/>
    <property type="evidence" value="ECO:0007669"/>
    <property type="project" value="UniProtKB-KW"/>
</dbReference>
<dbReference type="AlphaFoldDB" id="A0A927FA52"/>
<evidence type="ECO:0000313" key="3">
    <source>
        <dbReference type="Proteomes" id="UP000622317"/>
    </source>
</evidence>
<keyword evidence="2" id="KW-0808">Transferase</keyword>
<dbReference type="Gene3D" id="3.40.50.720">
    <property type="entry name" value="NAD(P)-binding Rossmann-like Domain"/>
    <property type="match status" value="1"/>
</dbReference>
<sequence>MTHSTDTISALKSGPKTEKGVTYCPNCESGTLEAFYEVKSIPVHSVLLMPSRDHALGYPQRDLKLGFCSSCGFISNMVFDPTVHEYSTSCEESQGFSPTFTAFARSLAERWVEEYDLKGKTALEIGCGKGEFLAMMVESGMAKGIGIDPAYIPERLDTPAADKLEFIQDLYDERYTELKADAVCCRHTLEHISPTSAFMRMVSQNIGEQTETVLLFELPDVYRVLKEAAFWDIYYEHCSYFTTGSLARLFRRHGFRPVELDLEYDKQYITIAGYPDGGQPSPLIEGEDDLATVTAEVKRFKEKFQKLRSDWISKVDAFKAEGKRTVVWGGGSKAVSFLTTLGLKDQIDFVVDINPHKHGKFIPGTGHEVRDPETLRVEKPDCVILMNPVYEKEVSEQLAGMGLSPVILPV</sequence>
<dbReference type="Proteomes" id="UP000622317">
    <property type="component" value="Unassembled WGS sequence"/>
</dbReference>
<gene>
    <name evidence="2" type="ORF">IEN85_16955</name>
</gene>
<dbReference type="InterPro" id="IPR029063">
    <property type="entry name" value="SAM-dependent_MTases_sf"/>
</dbReference>
<dbReference type="CDD" id="cd02440">
    <property type="entry name" value="AdoMet_MTases"/>
    <property type="match status" value="1"/>
</dbReference>
<keyword evidence="2" id="KW-0489">Methyltransferase</keyword>
<proteinExistence type="predicted"/>
<dbReference type="EMBL" id="JACYFG010000040">
    <property type="protein sequence ID" value="MBD5781192.1"/>
    <property type="molecule type" value="Genomic_DNA"/>
</dbReference>
<organism evidence="2 3">
    <name type="scientific">Pelagicoccus enzymogenes</name>
    <dbReference type="NCBI Taxonomy" id="2773457"/>
    <lineage>
        <taxon>Bacteria</taxon>
        <taxon>Pseudomonadati</taxon>
        <taxon>Verrucomicrobiota</taxon>
        <taxon>Opitutia</taxon>
        <taxon>Puniceicoccales</taxon>
        <taxon>Pelagicoccaceae</taxon>
        <taxon>Pelagicoccus</taxon>
    </lineage>
</organism>
<reference evidence="2" key="1">
    <citation type="submission" date="2020-09" db="EMBL/GenBank/DDBJ databases">
        <title>Pelagicoccus enzymogenes sp. nov. with an EPS production, isolated from marine sediment.</title>
        <authorList>
            <person name="Feng X."/>
        </authorList>
    </citation>
    <scope>NUCLEOTIDE SEQUENCE</scope>
    <source>
        <strain evidence="2">NFK12</strain>
    </source>
</reference>